<proteinExistence type="predicted"/>
<evidence type="ECO:0000256" key="1">
    <source>
        <dbReference type="SAM" id="Coils"/>
    </source>
</evidence>
<reference evidence="2" key="1">
    <citation type="submission" date="2014-11" db="EMBL/GenBank/DDBJ databases">
        <title>Molecular phylogeny of cliff fern family Woodsiaceae with morphological implications.</title>
        <authorList>
            <person name="Shao Y.-Z."/>
            <person name="Wei R."/>
            <person name="Zhang X.-C."/>
        </authorList>
    </citation>
    <scope>NUCLEOTIDE SEQUENCE</scope>
</reference>
<evidence type="ECO:0000313" key="2">
    <source>
        <dbReference type="EMBL" id="CUC10617.1"/>
    </source>
</evidence>
<organism evidence="2">
    <name type="scientific">Chromera velia CCMP2878</name>
    <dbReference type="NCBI Taxonomy" id="1169474"/>
    <lineage>
        <taxon>Eukaryota</taxon>
        <taxon>Sar</taxon>
        <taxon>Alveolata</taxon>
        <taxon>Colpodellida</taxon>
        <taxon>Chromeraceae</taxon>
        <taxon>Chromera</taxon>
    </lineage>
</organism>
<keyword evidence="1" id="KW-0175">Coiled coil</keyword>
<dbReference type="VEuPathDB" id="CryptoDB:Cvel_34804"/>
<dbReference type="EMBL" id="CDMZ01004757">
    <property type="protein sequence ID" value="CUC10617.1"/>
    <property type="molecule type" value="Genomic_DNA"/>
</dbReference>
<gene>
    <name evidence="2" type="ORF">Cvel_34804.t2.CR1</name>
</gene>
<protein>
    <submittedName>
        <fullName evidence="2">Uncharacterized protein</fullName>
    </submittedName>
</protein>
<sequence length="189" mass="20820">MENLGMKLPEATLWASDACENKGKTESDMDKLTECFPTAYTLGFDHLGFTTLGTRNWSLDMCYKRGKDKEYVTNMKDCFVIAFPFAMKRVGHKEGAAKEWARKESISGATRSGRRYLNPALPANAEEAEQQMSGGPPDPAALQVQIDALQAQLQQRDADLAAAQQAQQLLTQQLAQAQQQQAPQAPQAP</sequence>
<name>A0A0K6SAN9_9ALVE</name>
<dbReference type="AlphaFoldDB" id="A0A0K6SAN9"/>
<accession>A0A0K6SAN9</accession>
<feature type="coiled-coil region" evidence="1">
    <location>
        <begin position="146"/>
        <end position="180"/>
    </location>
</feature>